<sequence length="178" mass="19820">MNELTLKWTEAGQSRTQTLNDQHPTKHPGTIRIGRDPTRCDLVLSHPTVSGLHIEIFFNQTKHNFYLRNLRETNPPIINHQKLITGELPLNVGSHLQLGQQQLEVVAVSLSPFLIPPTRLFLPDEAIEIASVNPNPVQYGLQCPKCDRISSYQQLNSGCPWCGTSLAAAISVVLSTEH</sequence>
<dbReference type="Pfam" id="PF00498">
    <property type="entry name" value="FHA"/>
    <property type="match status" value="1"/>
</dbReference>
<dbReference type="SMART" id="SM00240">
    <property type="entry name" value="FHA"/>
    <property type="match status" value="1"/>
</dbReference>
<dbReference type="Gene3D" id="2.60.200.20">
    <property type="match status" value="1"/>
</dbReference>
<dbReference type="InterPro" id="IPR008984">
    <property type="entry name" value="SMAD_FHA_dom_sf"/>
</dbReference>
<dbReference type="AlphaFoldDB" id="A0A7Z9BKK8"/>
<dbReference type="OrthoDB" id="510048at2"/>
<accession>A0A7Z9BKK8</accession>
<evidence type="ECO:0000259" key="1">
    <source>
        <dbReference type="PROSITE" id="PS50006"/>
    </source>
</evidence>
<dbReference type="RefSeq" id="WP_083619929.1">
    <property type="nucleotide sequence ID" value="NZ_LR734863.1"/>
</dbReference>
<organism evidence="2 3">
    <name type="scientific">Planktothrix serta PCC 8927</name>
    <dbReference type="NCBI Taxonomy" id="671068"/>
    <lineage>
        <taxon>Bacteria</taxon>
        <taxon>Bacillati</taxon>
        <taxon>Cyanobacteriota</taxon>
        <taxon>Cyanophyceae</taxon>
        <taxon>Oscillatoriophycideae</taxon>
        <taxon>Oscillatoriales</taxon>
        <taxon>Microcoleaceae</taxon>
        <taxon>Planktothrix</taxon>
    </lineage>
</organism>
<dbReference type="InterPro" id="IPR000253">
    <property type="entry name" value="FHA_dom"/>
</dbReference>
<dbReference type="EMBL" id="CZCU02000126">
    <property type="protein sequence ID" value="VXD16040.1"/>
    <property type="molecule type" value="Genomic_DNA"/>
</dbReference>
<feature type="domain" description="FHA" evidence="1">
    <location>
        <begin position="31"/>
        <end position="83"/>
    </location>
</feature>
<dbReference type="Proteomes" id="UP000184550">
    <property type="component" value="Unassembled WGS sequence"/>
</dbReference>
<reference evidence="2" key="1">
    <citation type="submission" date="2019-10" db="EMBL/GenBank/DDBJ databases">
        <authorList>
            <consortium name="Genoscope - CEA"/>
            <person name="William W."/>
        </authorList>
    </citation>
    <scope>NUCLEOTIDE SEQUENCE [LARGE SCALE GENOMIC DNA]</scope>
    <source>
        <strain evidence="2">BBR_PRJEB10992</strain>
    </source>
</reference>
<keyword evidence="3" id="KW-1185">Reference proteome</keyword>
<evidence type="ECO:0000313" key="3">
    <source>
        <dbReference type="Proteomes" id="UP000184550"/>
    </source>
</evidence>
<comment type="caution">
    <text evidence="2">The sequence shown here is derived from an EMBL/GenBank/DDBJ whole genome shotgun (WGS) entry which is preliminary data.</text>
</comment>
<dbReference type="PROSITE" id="PS50006">
    <property type="entry name" value="FHA_DOMAIN"/>
    <property type="match status" value="1"/>
</dbReference>
<proteinExistence type="predicted"/>
<protein>
    <recommendedName>
        <fullName evidence="1">FHA domain-containing protein</fullName>
    </recommendedName>
</protein>
<gene>
    <name evidence="2" type="ORF">PL8927_510066</name>
</gene>
<evidence type="ECO:0000313" key="2">
    <source>
        <dbReference type="EMBL" id="VXD16040.1"/>
    </source>
</evidence>
<dbReference type="SUPFAM" id="SSF49879">
    <property type="entry name" value="SMAD/FHA domain"/>
    <property type="match status" value="1"/>
</dbReference>
<name>A0A7Z9BKK8_9CYAN</name>
<dbReference type="CDD" id="cd00060">
    <property type="entry name" value="FHA"/>
    <property type="match status" value="1"/>
</dbReference>